<organism evidence="1">
    <name type="scientific">marine sediment metagenome</name>
    <dbReference type="NCBI Taxonomy" id="412755"/>
    <lineage>
        <taxon>unclassified sequences</taxon>
        <taxon>metagenomes</taxon>
        <taxon>ecological metagenomes</taxon>
    </lineage>
</organism>
<proteinExistence type="predicted"/>
<reference evidence="1" key="1">
    <citation type="journal article" date="2014" name="Front. Microbiol.">
        <title>High frequency of phylogenetically diverse reductive dehalogenase-homologous genes in deep subseafloor sedimentary metagenomes.</title>
        <authorList>
            <person name="Kawai M."/>
            <person name="Futagami T."/>
            <person name="Toyoda A."/>
            <person name="Takaki Y."/>
            <person name="Nishi S."/>
            <person name="Hori S."/>
            <person name="Arai W."/>
            <person name="Tsubouchi T."/>
            <person name="Morono Y."/>
            <person name="Uchiyama I."/>
            <person name="Ito T."/>
            <person name="Fujiyama A."/>
            <person name="Inagaki F."/>
            <person name="Takami H."/>
        </authorList>
    </citation>
    <scope>NUCLEOTIDE SEQUENCE</scope>
    <source>
        <strain evidence="1">Expedition CK06-06</strain>
    </source>
</reference>
<sequence length="352" mass="39458">FYLQWQTLALVIAVFVIIGMSQAMIASLEAEYSATETRIPSALQVVTPDGEEIEINFYWDVLGQNPVTSLDYGEFAALESSSLETWVRNEALIDVWLTLNWQDLDPPDADQYITLSWDWVKLIDTWQAYSEEFSIVGNQLVFTSQFVDPLIRARVDPGFNQEILTKTKITSGTSPESQIVFRYVDSQNYYFAGIGAWGYKAGIGRIVNGVATRLAETGNPGYVDINLDQWYDLRIRVAGSTFTLYVDGEEVCVGEDTTLGYGEIGLRGRYSDVVWDSYVVLDAFDPDNILFQDFFIGAPLEVSTSRKVTFTVTSIANTPPADPPEATYDFTFDSIVTAYDDPVEIKFPEPLP</sequence>
<name>X1HH04_9ZZZZ</name>
<dbReference type="AlphaFoldDB" id="X1HH04"/>
<accession>X1HH04</accession>
<evidence type="ECO:0008006" key="2">
    <source>
        <dbReference type="Google" id="ProtNLM"/>
    </source>
</evidence>
<protein>
    <recommendedName>
        <fullName evidence="2">3-keto-disaccharide hydrolase domain-containing protein</fullName>
    </recommendedName>
</protein>
<dbReference type="SUPFAM" id="SSF49899">
    <property type="entry name" value="Concanavalin A-like lectins/glucanases"/>
    <property type="match status" value="1"/>
</dbReference>
<dbReference type="Gene3D" id="2.60.120.560">
    <property type="entry name" value="Exo-inulinase, domain 1"/>
    <property type="match status" value="1"/>
</dbReference>
<dbReference type="InterPro" id="IPR013320">
    <property type="entry name" value="ConA-like_dom_sf"/>
</dbReference>
<evidence type="ECO:0000313" key="1">
    <source>
        <dbReference type="EMBL" id="GAH44568.1"/>
    </source>
</evidence>
<comment type="caution">
    <text evidence="1">The sequence shown here is derived from an EMBL/GenBank/DDBJ whole genome shotgun (WGS) entry which is preliminary data.</text>
</comment>
<gene>
    <name evidence="1" type="ORF">S03H2_16989</name>
</gene>
<dbReference type="EMBL" id="BARU01008730">
    <property type="protein sequence ID" value="GAH44568.1"/>
    <property type="molecule type" value="Genomic_DNA"/>
</dbReference>
<feature type="non-terminal residue" evidence="1">
    <location>
        <position position="1"/>
    </location>
</feature>